<reference evidence="1 2" key="1">
    <citation type="submission" date="2020-10" db="EMBL/GenBank/DDBJ databases">
        <title>The Coptis chinensis genome and diversification of protoberbering-type alkaloids.</title>
        <authorList>
            <person name="Wang B."/>
            <person name="Shu S."/>
            <person name="Song C."/>
            <person name="Liu Y."/>
        </authorList>
    </citation>
    <scope>NUCLEOTIDE SEQUENCE [LARGE SCALE GENOMIC DNA]</scope>
    <source>
        <strain evidence="1">HL-2020</strain>
        <tissue evidence="1">Leaf</tissue>
    </source>
</reference>
<keyword evidence="2" id="KW-1185">Reference proteome</keyword>
<dbReference type="AlphaFoldDB" id="A0A835I6L4"/>
<dbReference type="Proteomes" id="UP000631114">
    <property type="component" value="Unassembled WGS sequence"/>
</dbReference>
<dbReference type="EMBL" id="JADFTS010000004">
    <property type="protein sequence ID" value="KAF9612196.1"/>
    <property type="molecule type" value="Genomic_DNA"/>
</dbReference>
<evidence type="ECO:0000313" key="2">
    <source>
        <dbReference type="Proteomes" id="UP000631114"/>
    </source>
</evidence>
<comment type="caution">
    <text evidence="1">The sequence shown here is derived from an EMBL/GenBank/DDBJ whole genome shotgun (WGS) entry which is preliminary data.</text>
</comment>
<evidence type="ECO:0000313" key="1">
    <source>
        <dbReference type="EMBL" id="KAF9612196.1"/>
    </source>
</evidence>
<name>A0A835I6L4_9MAGN</name>
<organism evidence="1 2">
    <name type="scientific">Coptis chinensis</name>
    <dbReference type="NCBI Taxonomy" id="261450"/>
    <lineage>
        <taxon>Eukaryota</taxon>
        <taxon>Viridiplantae</taxon>
        <taxon>Streptophyta</taxon>
        <taxon>Embryophyta</taxon>
        <taxon>Tracheophyta</taxon>
        <taxon>Spermatophyta</taxon>
        <taxon>Magnoliopsida</taxon>
        <taxon>Ranunculales</taxon>
        <taxon>Ranunculaceae</taxon>
        <taxon>Coptidoideae</taxon>
        <taxon>Coptis</taxon>
    </lineage>
</organism>
<protein>
    <submittedName>
        <fullName evidence="1">Uncharacterized protein</fullName>
    </submittedName>
</protein>
<sequence>MTSKILRLITNFPAQKVNQKVSRVSDESVKPRNRGKTFNYTSMNIRRNEIAEAVSVVTTHNGILLCTEIQKTYTDNQKFLVCNLFTKQYVALPEPHGKKEACYHIFLYCYEKITATESITAADKLNSKWFFTTEVAETKWNLRPILQR</sequence>
<accession>A0A835I6L4</accession>
<gene>
    <name evidence="1" type="ORF">IFM89_038454</name>
</gene>
<dbReference type="OrthoDB" id="605328at2759"/>
<proteinExistence type="predicted"/>